<dbReference type="GO" id="GO:0048544">
    <property type="term" value="P:recognition of pollen"/>
    <property type="evidence" value="ECO:0007669"/>
    <property type="project" value="InterPro"/>
</dbReference>
<dbReference type="Proteomes" id="UP000775213">
    <property type="component" value="Unassembled WGS sequence"/>
</dbReference>
<dbReference type="InterPro" id="IPR000858">
    <property type="entry name" value="S_locus_glycoprot_dom"/>
</dbReference>
<dbReference type="GO" id="GO:0005886">
    <property type="term" value="C:plasma membrane"/>
    <property type="evidence" value="ECO:0007669"/>
    <property type="project" value="UniProtKB-SubCell"/>
</dbReference>
<evidence type="ECO:0000256" key="14">
    <source>
        <dbReference type="PIRNR" id="PIRNR000641"/>
    </source>
</evidence>
<evidence type="ECO:0000256" key="4">
    <source>
        <dbReference type="ARBA" id="ARBA00022536"/>
    </source>
</evidence>
<dbReference type="GO" id="GO:0051707">
    <property type="term" value="P:response to other organism"/>
    <property type="evidence" value="ECO:0007669"/>
    <property type="project" value="UniProtKB-ARBA"/>
</dbReference>
<keyword evidence="3 14" id="KW-0723">Serine/threonine-protein kinase</keyword>
<evidence type="ECO:0000259" key="19">
    <source>
        <dbReference type="PROSITE" id="PS50948"/>
    </source>
</evidence>
<dbReference type="FunFam" id="1.10.510.10:FF:000060">
    <property type="entry name" value="G-type lectin S-receptor-like serine/threonine-protein kinase"/>
    <property type="match status" value="1"/>
</dbReference>
<dbReference type="PIRSF" id="PIRSF000641">
    <property type="entry name" value="SRK"/>
    <property type="match status" value="1"/>
</dbReference>
<evidence type="ECO:0000256" key="10">
    <source>
        <dbReference type="ARBA" id="ARBA00023157"/>
    </source>
</evidence>
<dbReference type="InterPro" id="IPR001480">
    <property type="entry name" value="Bulb-type_lectin_dom"/>
</dbReference>
<keyword evidence="11" id="KW-0325">Glycoprotein</keyword>
<evidence type="ECO:0000256" key="15">
    <source>
        <dbReference type="SAM" id="MobiDB-lite"/>
    </source>
</evidence>
<keyword evidence="2" id="KW-1003">Cell membrane</keyword>
<dbReference type="GO" id="GO:0004674">
    <property type="term" value="F:protein serine/threonine kinase activity"/>
    <property type="evidence" value="ECO:0007669"/>
    <property type="project" value="UniProtKB-KW"/>
</dbReference>
<evidence type="ECO:0000256" key="13">
    <source>
        <dbReference type="ARBA" id="ARBA00048679"/>
    </source>
</evidence>
<dbReference type="PANTHER" id="PTHR27002">
    <property type="entry name" value="RECEPTOR-LIKE SERINE/THREONINE-PROTEIN KINASE SD1-8"/>
    <property type="match status" value="1"/>
</dbReference>
<protein>
    <recommendedName>
        <fullName evidence="14">Receptor-like serine/threonine-protein kinase</fullName>
        <ecNumber evidence="14">2.7.11.1</ecNumber>
    </recommendedName>
</protein>
<keyword evidence="10" id="KW-1015">Disulfide bond</keyword>
<comment type="catalytic activity">
    <reaction evidence="13 14">
        <text>L-seryl-[protein] + ATP = O-phospho-L-seryl-[protein] + ADP + H(+)</text>
        <dbReference type="Rhea" id="RHEA:17989"/>
        <dbReference type="Rhea" id="RHEA-COMP:9863"/>
        <dbReference type="Rhea" id="RHEA-COMP:11604"/>
        <dbReference type="ChEBI" id="CHEBI:15378"/>
        <dbReference type="ChEBI" id="CHEBI:29999"/>
        <dbReference type="ChEBI" id="CHEBI:30616"/>
        <dbReference type="ChEBI" id="CHEBI:83421"/>
        <dbReference type="ChEBI" id="CHEBI:456216"/>
        <dbReference type="EC" id="2.7.11.1"/>
    </reaction>
</comment>
<dbReference type="Pfam" id="PF08276">
    <property type="entry name" value="PAN_2"/>
    <property type="match status" value="1"/>
</dbReference>
<dbReference type="CDD" id="cd01098">
    <property type="entry name" value="PAN_AP_plant"/>
    <property type="match status" value="1"/>
</dbReference>
<dbReference type="Gene3D" id="3.30.200.20">
    <property type="entry name" value="Phosphorylase Kinase, domain 1"/>
    <property type="match status" value="1"/>
</dbReference>
<dbReference type="PROSITE" id="PS50927">
    <property type="entry name" value="BULB_LECTIN"/>
    <property type="match status" value="1"/>
</dbReference>
<evidence type="ECO:0000256" key="3">
    <source>
        <dbReference type="ARBA" id="ARBA00022527"/>
    </source>
</evidence>
<proteinExistence type="inferred from homology"/>
<keyword evidence="9 14" id="KW-0067">ATP-binding</keyword>
<dbReference type="FunFam" id="3.30.200.20:FF:000195">
    <property type="entry name" value="G-type lectin S-receptor-like serine/threonine-protein kinase"/>
    <property type="match status" value="1"/>
</dbReference>
<dbReference type="SUPFAM" id="SSF56112">
    <property type="entry name" value="Protein kinase-like (PK-like)"/>
    <property type="match status" value="1"/>
</dbReference>
<dbReference type="CDD" id="cd00028">
    <property type="entry name" value="B_lectin"/>
    <property type="match status" value="1"/>
</dbReference>
<evidence type="ECO:0000259" key="18">
    <source>
        <dbReference type="PROSITE" id="PS50927"/>
    </source>
</evidence>
<dbReference type="InterPro" id="IPR003609">
    <property type="entry name" value="Pan_app"/>
</dbReference>
<reference evidence="20 21" key="1">
    <citation type="journal article" date="2021" name="Hortic Res">
        <title>Chromosome-scale assembly of the Dendrobium chrysotoxum genome enhances the understanding of orchid evolution.</title>
        <authorList>
            <person name="Zhang Y."/>
            <person name="Zhang G.Q."/>
            <person name="Zhang D."/>
            <person name="Liu X.D."/>
            <person name="Xu X.Y."/>
            <person name="Sun W.H."/>
            <person name="Yu X."/>
            <person name="Zhu X."/>
            <person name="Wang Z.W."/>
            <person name="Zhao X."/>
            <person name="Zhong W.Y."/>
            <person name="Chen H."/>
            <person name="Yin W.L."/>
            <person name="Huang T."/>
            <person name="Niu S.C."/>
            <person name="Liu Z.J."/>
        </authorList>
    </citation>
    <scope>NUCLEOTIDE SEQUENCE [LARGE SCALE GENOMIC DNA]</scope>
    <source>
        <strain evidence="20">Lindl</strain>
    </source>
</reference>
<feature type="domain" description="Bulb-type lectin" evidence="18">
    <location>
        <begin position="58"/>
        <end position="188"/>
    </location>
</feature>
<keyword evidence="6" id="KW-0732">Signal</keyword>
<keyword evidence="16" id="KW-0472">Membrane</keyword>
<comment type="subcellular location">
    <subcellularLocation>
        <location evidence="1">Cell membrane</location>
        <topology evidence="1">Single-pass type I membrane protein</topology>
    </subcellularLocation>
</comment>
<sequence>MGINVKSNHKDLSANKSRESQPPSSIKNTMKNIETLQLIFFILIIVLCIIIASDDNEGDTLTTSTILRDGDKLVSASGMFALGFISLTNSSAKRYIAIWYNKITTHDIVWVANRNRPITEPTAALTLSSNGTLLLIGDSSSTMYWSSLTSTIIDDINVTTTNPVAQLLDSGNLVIKGANNECIWQSFEHPTDTFLAGMKLGHDLRTGLSRNLTSWASPSDPSPGPYTGGIQLAGVPQLGITEGSTWFWRGGPWIGIGFSGSPETRGSHFFVITFISNAEEVEYSYQPIGNKITRLVLNHDGYGQRLVWLDPPGQWSLFWQAPDDHCDQYAYCGVFGICNASNMPMCVCLHGFQPRHPVNWALMDWSGGCVRKTELDCGRNKTGITTDGFVPVTAVKLPDTSVAVEDMKLELDACSARCLMNCSCTGYSLANFTDAGSGCIMWMGQLYDLRVYANSSQVFYLRVAASDLVSNKSHNRKATAKVVSTVVCFSIGAFLIALDSSEEVNMENTATNTDMDLPLFDFGTIADATNNFSEDKELGEGGFGPVYMGKTDDGQEIAVKRLSKSSTQGLDEFKNEVMLIAKLQHRNLVRLLGCCVQRQEKMLIYEYMPNKSLDTFLFDQDKKVLLNWQMRYNIIVGIARGLLYLHQDSAVRVIHRDLKASNILLDQEMVPKISDFGLARIFGGNEAKSQTKRVVGTYGYMSPEYAIDGIFSVKSDVFSFGVLTLEIISGQKNRGYYVSQNYYYLLRQAWRLWKEGNAMQLVDETIENSYSVTEVLKCIKIGLLCVQERPEDRPLMSDIILMLTSNNELLPEPKCPGFVAKAESSSSKRESPSINNVTLTITLGR</sequence>
<evidence type="ECO:0000256" key="9">
    <source>
        <dbReference type="ARBA" id="ARBA00022840"/>
    </source>
</evidence>
<dbReference type="InterPro" id="IPR036426">
    <property type="entry name" value="Bulb-type_lectin_dom_sf"/>
</dbReference>
<keyword evidence="16" id="KW-1133">Transmembrane helix</keyword>
<evidence type="ECO:0000256" key="2">
    <source>
        <dbReference type="ARBA" id="ARBA00022475"/>
    </source>
</evidence>
<dbReference type="PANTHER" id="PTHR27002:SF616">
    <property type="entry name" value="RECEPTOR-LIKE SERINE_THREONINE-PROTEIN KINASE"/>
    <property type="match status" value="1"/>
</dbReference>
<feature type="compositionally biased region" description="Basic and acidic residues" evidence="15">
    <location>
        <begin position="8"/>
        <end position="19"/>
    </location>
</feature>
<organism evidence="20 21">
    <name type="scientific">Dendrobium chrysotoxum</name>
    <name type="common">Orchid</name>
    <dbReference type="NCBI Taxonomy" id="161865"/>
    <lineage>
        <taxon>Eukaryota</taxon>
        <taxon>Viridiplantae</taxon>
        <taxon>Streptophyta</taxon>
        <taxon>Embryophyta</taxon>
        <taxon>Tracheophyta</taxon>
        <taxon>Spermatophyta</taxon>
        <taxon>Magnoliopsida</taxon>
        <taxon>Liliopsida</taxon>
        <taxon>Asparagales</taxon>
        <taxon>Orchidaceae</taxon>
        <taxon>Epidendroideae</taxon>
        <taxon>Malaxideae</taxon>
        <taxon>Dendrobiinae</taxon>
        <taxon>Dendrobium</taxon>
    </lineage>
</organism>
<dbReference type="Gene3D" id="1.10.510.10">
    <property type="entry name" value="Transferase(Phosphotransferase) domain 1"/>
    <property type="match status" value="1"/>
</dbReference>
<dbReference type="SMART" id="SM00473">
    <property type="entry name" value="PAN_AP"/>
    <property type="match status" value="1"/>
</dbReference>
<evidence type="ECO:0000259" key="17">
    <source>
        <dbReference type="PROSITE" id="PS50011"/>
    </source>
</evidence>
<dbReference type="InterPro" id="IPR001245">
    <property type="entry name" value="Ser-Thr/Tyr_kinase_cat_dom"/>
</dbReference>
<evidence type="ECO:0000256" key="11">
    <source>
        <dbReference type="ARBA" id="ARBA00023180"/>
    </source>
</evidence>
<feature type="domain" description="Protein kinase" evidence="17">
    <location>
        <begin position="532"/>
        <end position="810"/>
    </location>
</feature>
<evidence type="ECO:0000256" key="1">
    <source>
        <dbReference type="ARBA" id="ARBA00004251"/>
    </source>
</evidence>
<evidence type="ECO:0000256" key="5">
    <source>
        <dbReference type="ARBA" id="ARBA00022679"/>
    </source>
</evidence>
<dbReference type="InterPro" id="IPR024171">
    <property type="entry name" value="SRK-like_kinase"/>
</dbReference>
<dbReference type="InterPro" id="IPR011009">
    <property type="entry name" value="Kinase-like_dom_sf"/>
</dbReference>
<dbReference type="CDD" id="cd14066">
    <property type="entry name" value="STKc_IRAK"/>
    <property type="match status" value="1"/>
</dbReference>
<dbReference type="Pfam" id="PF01453">
    <property type="entry name" value="B_lectin"/>
    <property type="match status" value="1"/>
</dbReference>
<keyword evidence="16" id="KW-0812">Transmembrane</keyword>
<feature type="region of interest" description="Disordered" evidence="15">
    <location>
        <begin position="1"/>
        <end position="26"/>
    </location>
</feature>
<dbReference type="PROSITE" id="PS50948">
    <property type="entry name" value="PAN"/>
    <property type="match status" value="1"/>
</dbReference>
<evidence type="ECO:0000256" key="12">
    <source>
        <dbReference type="ARBA" id="ARBA00047899"/>
    </source>
</evidence>
<dbReference type="AlphaFoldDB" id="A0AAV7HNZ3"/>
<keyword evidence="21" id="KW-1185">Reference proteome</keyword>
<evidence type="ECO:0000256" key="8">
    <source>
        <dbReference type="ARBA" id="ARBA00022777"/>
    </source>
</evidence>
<accession>A0AAV7HNZ3</accession>
<evidence type="ECO:0000256" key="16">
    <source>
        <dbReference type="SAM" id="Phobius"/>
    </source>
</evidence>
<comment type="catalytic activity">
    <reaction evidence="12 14">
        <text>L-threonyl-[protein] + ATP = O-phospho-L-threonyl-[protein] + ADP + H(+)</text>
        <dbReference type="Rhea" id="RHEA:46608"/>
        <dbReference type="Rhea" id="RHEA-COMP:11060"/>
        <dbReference type="Rhea" id="RHEA-COMP:11605"/>
        <dbReference type="ChEBI" id="CHEBI:15378"/>
        <dbReference type="ChEBI" id="CHEBI:30013"/>
        <dbReference type="ChEBI" id="CHEBI:30616"/>
        <dbReference type="ChEBI" id="CHEBI:61977"/>
        <dbReference type="ChEBI" id="CHEBI:456216"/>
        <dbReference type="EC" id="2.7.11.1"/>
    </reaction>
</comment>
<evidence type="ECO:0000313" key="20">
    <source>
        <dbReference type="EMBL" id="KAH0469813.1"/>
    </source>
</evidence>
<keyword evidence="8 14" id="KW-0418">Kinase</keyword>
<dbReference type="InterPro" id="IPR000719">
    <property type="entry name" value="Prot_kinase_dom"/>
</dbReference>
<evidence type="ECO:0000256" key="6">
    <source>
        <dbReference type="ARBA" id="ARBA00022729"/>
    </source>
</evidence>
<dbReference type="GO" id="GO:0005524">
    <property type="term" value="F:ATP binding"/>
    <property type="evidence" value="ECO:0007669"/>
    <property type="project" value="UniProtKB-KW"/>
</dbReference>
<dbReference type="Pfam" id="PF07714">
    <property type="entry name" value="PK_Tyr_Ser-Thr"/>
    <property type="match status" value="1"/>
</dbReference>
<keyword evidence="4" id="KW-0245">EGF-like domain</keyword>
<name>A0AAV7HNZ3_DENCH</name>
<dbReference type="SMART" id="SM00220">
    <property type="entry name" value="S_TKc"/>
    <property type="match status" value="1"/>
</dbReference>
<dbReference type="InterPro" id="IPR008271">
    <property type="entry name" value="Ser/Thr_kinase_AS"/>
</dbReference>
<dbReference type="EC" id="2.7.11.1" evidence="14"/>
<dbReference type="SMART" id="SM00108">
    <property type="entry name" value="B_lectin"/>
    <property type="match status" value="1"/>
</dbReference>
<dbReference type="Pfam" id="PF00954">
    <property type="entry name" value="S_locus_glycop"/>
    <property type="match status" value="1"/>
</dbReference>
<comment type="caution">
    <text evidence="20">The sequence shown here is derived from an EMBL/GenBank/DDBJ whole genome shotgun (WGS) entry which is preliminary data.</text>
</comment>
<dbReference type="EMBL" id="JAGFBR010000002">
    <property type="protein sequence ID" value="KAH0469813.1"/>
    <property type="molecule type" value="Genomic_DNA"/>
</dbReference>
<evidence type="ECO:0000313" key="21">
    <source>
        <dbReference type="Proteomes" id="UP000775213"/>
    </source>
</evidence>
<evidence type="ECO:0000256" key="7">
    <source>
        <dbReference type="ARBA" id="ARBA00022741"/>
    </source>
</evidence>
<dbReference type="PROSITE" id="PS50011">
    <property type="entry name" value="PROTEIN_KINASE_DOM"/>
    <property type="match status" value="1"/>
</dbReference>
<dbReference type="PROSITE" id="PS00108">
    <property type="entry name" value="PROTEIN_KINASE_ST"/>
    <property type="match status" value="1"/>
</dbReference>
<keyword evidence="7 14" id="KW-0547">Nucleotide-binding</keyword>
<gene>
    <name evidence="20" type="ORF">IEQ34_001371</name>
</gene>
<feature type="domain" description="Apple" evidence="19">
    <location>
        <begin position="377"/>
        <end position="464"/>
    </location>
</feature>
<keyword evidence="5 14" id="KW-0808">Transferase</keyword>
<comment type="similarity">
    <text evidence="14">Belongs to the protein kinase superfamily. Ser/Thr protein kinase family.</text>
</comment>
<dbReference type="SUPFAM" id="SSF51110">
    <property type="entry name" value="alpha-D-mannose-specific plant lectins"/>
    <property type="match status" value="1"/>
</dbReference>
<dbReference type="Gene3D" id="2.90.10.10">
    <property type="entry name" value="Bulb-type lectin domain"/>
    <property type="match status" value="1"/>
</dbReference>
<feature type="transmembrane region" description="Helical" evidence="16">
    <location>
        <begin position="35"/>
        <end position="53"/>
    </location>
</feature>